<comment type="caution">
    <text evidence="2">The sequence shown here is derived from an EMBL/GenBank/DDBJ whole genome shotgun (WGS) entry which is preliminary data.</text>
</comment>
<keyword evidence="3" id="KW-1185">Reference proteome</keyword>
<feature type="coiled-coil region" evidence="1">
    <location>
        <begin position="158"/>
        <end position="248"/>
    </location>
</feature>
<sequence length="250" mass="27696">MTNLVVISFPTEELAMEASHKLAEAEGFGSITVYEKVMVRKDLDGKVTVLESNTTDGLRTLTGMALGTLGAFAGPIGLVIGIFTGALAGAAVEADYFDFAEDFTEKVIEHLQPGTVVIVAEIYEEDPSLLDEVLEPLGGTISRSNLDYVHDDYVDGQIKKIEDEIAADRNKLKSALAADKASIQERITQLKERRKKRIAELKQRQNTVIAKIRTLANDQKKARLMKNISRHEEKVAELEEKLKKTEQHTK</sequence>
<evidence type="ECO:0000313" key="2">
    <source>
        <dbReference type="EMBL" id="GGB01990.1"/>
    </source>
</evidence>
<evidence type="ECO:0008006" key="4">
    <source>
        <dbReference type="Google" id="ProtNLM"/>
    </source>
</evidence>
<protein>
    <recommendedName>
        <fullName evidence="4">DUF1269 domain-containing protein</fullName>
    </recommendedName>
</protein>
<keyword evidence="1" id="KW-0175">Coiled coil</keyword>
<organism evidence="2 3">
    <name type="scientific">Puia dinghuensis</name>
    <dbReference type="NCBI Taxonomy" id="1792502"/>
    <lineage>
        <taxon>Bacteria</taxon>
        <taxon>Pseudomonadati</taxon>
        <taxon>Bacteroidota</taxon>
        <taxon>Chitinophagia</taxon>
        <taxon>Chitinophagales</taxon>
        <taxon>Chitinophagaceae</taxon>
        <taxon>Puia</taxon>
    </lineage>
</organism>
<reference evidence="2" key="1">
    <citation type="journal article" date="2014" name="Int. J. Syst. Evol. Microbiol.">
        <title>Complete genome sequence of Corynebacterium casei LMG S-19264T (=DSM 44701T), isolated from a smear-ripened cheese.</title>
        <authorList>
            <consortium name="US DOE Joint Genome Institute (JGI-PGF)"/>
            <person name="Walter F."/>
            <person name="Albersmeier A."/>
            <person name="Kalinowski J."/>
            <person name="Ruckert C."/>
        </authorList>
    </citation>
    <scope>NUCLEOTIDE SEQUENCE</scope>
    <source>
        <strain evidence="2">CGMCC 1.15448</strain>
    </source>
</reference>
<dbReference type="Proteomes" id="UP000607559">
    <property type="component" value="Unassembled WGS sequence"/>
</dbReference>
<dbReference type="AlphaFoldDB" id="A0A8J2UDB4"/>
<dbReference type="RefSeq" id="WP_188932392.1">
    <property type="nucleotide sequence ID" value="NZ_BMJC01000003.1"/>
</dbReference>
<accession>A0A8J2UDB4</accession>
<reference evidence="2" key="2">
    <citation type="submission" date="2020-09" db="EMBL/GenBank/DDBJ databases">
        <authorList>
            <person name="Sun Q."/>
            <person name="Zhou Y."/>
        </authorList>
    </citation>
    <scope>NUCLEOTIDE SEQUENCE</scope>
    <source>
        <strain evidence="2">CGMCC 1.15448</strain>
    </source>
</reference>
<evidence type="ECO:0000256" key="1">
    <source>
        <dbReference type="SAM" id="Coils"/>
    </source>
</evidence>
<evidence type="ECO:0000313" key="3">
    <source>
        <dbReference type="Proteomes" id="UP000607559"/>
    </source>
</evidence>
<gene>
    <name evidence="2" type="ORF">GCM10011511_26540</name>
</gene>
<name>A0A8J2UDB4_9BACT</name>
<dbReference type="EMBL" id="BMJC01000003">
    <property type="protein sequence ID" value="GGB01990.1"/>
    <property type="molecule type" value="Genomic_DNA"/>
</dbReference>
<proteinExistence type="predicted"/>